<comment type="caution">
    <text evidence="1">The sequence shown here is derived from an EMBL/GenBank/DDBJ whole genome shotgun (WGS) entry which is preliminary data.</text>
</comment>
<dbReference type="AlphaFoldDB" id="A0AAV4VAQ8"/>
<dbReference type="EMBL" id="BPLR01014237">
    <property type="protein sequence ID" value="GIY67431.1"/>
    <property type="molecule type" value="Genomic_DNA"/>
</dbReference>
<proteinExistence type="predicted"/>
<accession>A0AAV4VAQ8</accession>
<organism evidence="1 2">
    <name type="scientific">Caerostris extrusa</name>
    <name type="common">Bark spider</name>
    <name type="synonym">Caerostris bankana</name>
    <dbReference type="NCBI Taxonomy" id="172846"/>
    <lineage>
        <taxon>Eukaryota</taxon>
        <taxon>Metazoa</taxon>
        <taxon>Ecdysozoa</taxon>
        <taxon>Arthropoda</taxon>
        <taxon>Chelicerata</taxon>
        <taxon>Arachnida</taxon>
        <taxon>Araneae</taxon>
        <taxon>Araneomorphae</taxon>
        <taxon>Entelegynae</taxon>
        <taxon>Araneoidea</taxon>
        <taxon>Araneidae</taxon>
        <taxon>Caerostris</taxon>
    </lineage>
</organism>
<gene>
    <name evidence="1" type="ORF">CEXT_686541</name>
</gene>
<keyword evidence="2" id="KW-1185">Reference proteome</keyword>
<protein>
    <submittedName>
        <fullName evidence="1">Uncharacterized protein</fullName>
    </submittedName>
</protein>
<dbReference type="Proteomes" id="UP001054945">
    <property type="component" value="Unassembled WGS sequence"/>
</dbReference>
<evidence type="ECO:0000313" key="1">
    <source>
        <dbReference type="EMBL" id="GIY67431.1"/>
    </source>
</evidence>
<name>A0AAV4VAQ8_CAEEX</name>
<evidence type="ECO:0000313" key="2">
    <source>
        <dbReference type="Proteomes" id="UP001054945"/>
    </source>
</evidence>
<reference evidence="1 2" key="1">
    <citation type="submission" date="2021-06" db="EMBL/GenBank/DDBJ databases">
        <title>Caerostris extrusa draft genome.</title>
        <authorList>
            <person name="Kono N."/>
            <person name="Arakawa K."/>
        </authorList>
    </citation>
    <scope>NUCLEOTIDE SEQUENCE [LARGE SCALE GENOMIC DNA]</scope>
</reference>
<sequence>MAISKLNVNMAISQIMMHSIIRYVSRRILLKNALDFQLWSSVQNLTREAESNLLYHGKGHDVYHWDKDIGDFRATSVEWTPHPRHLGYSSIYFLEPELGIGPS</sequence>